<sequence>MKGPVHRTEASPFRLGRSAVPDALAPFAEHGWTVDWSLDPAGPAHPSAVIPAPSVHVTVERGEPGEVRHGHPLPATLVHGVVTRMFSVELAGAGSVVGVRFRAGGFAAFCGRDVDDLTDRVLPARSLLGPAVPDDGAELATWLADRAPEPPPVLAELTALLDAVAADPTVVRVEQLAALAGWSVRGTQRVFRAMVGVSPKWVITRLRLLEAAHRLELEPELNVAELAVQLGWYDQAHLTRDFRRLLGRPPGRYAREGELAQARAACPDPASISRIRRRAAAPAPTPDRRGTGW</sequence>
<dbReference type="PANTHER" id="PTHR46796">
    <property type="entry name" value="HTH-TYPE TRANSCRIPTIONAL ACTIVATOR RHAS-RELATED"/>
    <property type="match status" value="1"/>
</dbReference>
<dbReference type="GO" id="GO:0003700">
    <property type="term" value="F:DNA-binding transcription factor activity"/>
    <property type="evidence" value="ECO:0007669"/>
    <property type="project" value="InterPro"/>
</dbReference>
<dbReference type="Pfam" id="PF12833">
    <property type="entry name" value="HTH_18"/>
    <property type="match status" value="1"/>
</dbReference>
<dbReference type="PANTHER" id="PTHR46796:SF2">
    <property type="entry name" value="TRANSCRIPTIONAL REGULATORY PROTEIN"/>
    <property type="match status" value="1"/>
</dbReference>
<dbReference type="SMART" id="SM00342">
    <property type="entry name" value="HTH_ARAC"/>
    <property type="match status" value="1"/>
</dbReference>
<evidence type="ECO:0000313" key="6">
    <source>
        <dbReference type="EMBL" id="MBM9466912.1"/>
    </source>
</evidence>
<evidence type="ECO:0000256" key="4">
    <source>
        <dbReference type="SAM" id="MobiDB-lite"/>
    </source>
</evidence>
<keyword evidence="2" id="KW-0238">DNA-binding</keyword>
<keyword evidence="7" id="KW-1185">Reference proteome</keyword>
<dbReference type="PROSITE" id="PS01124">
    <property type="entry name" value="HTH_ARAC_FAMILY_2"/>
    <property type="match status" value="1"/>
</dbReference>
<dbReference type="InterPro" id="IPR050204">
    <property type="entry name" value="AraC_XylS_family_regulators"/>
</dbReference>
<dbReference type="InterPro" id="IPR046532">
    <property type="entry name" value="DUF6597"/>
</dbReference>
<comment type="caution">
    <text evidence="6">The sequence shown here is derived from an EMBL/GenBank/DDBJ whole genome shotgun (WGS) entry which is preliminary data.</text>
</comment>
<proteinExistence type="predicted"/>
<dbReference type="RefSeq" id="WP_205259856.1">
    <property type="nucleotide sequence ID" value="NZ_JAERWK010000008.1"/>
</dbReference>
<organism evidence="6 7">
    <name type="scientific">Nakamurella leprariae</name>
    <dbReference type="NCBI Taxonomy" id="2803911"/>
    <lineage>
        <taxon>Bacteria</taxon>
        <taxon>Bacillati</taxon>
        <taxon>Actinomycetota</taxon>
        <taxon>Actinomycetes</taxon>
        <taxon>Nakamurellales</taxon>
        <taxon>Nakamurellaceae</taxon>
        <taxon>Nakamurella</taxon>
    </lineage>
</organism>
<evidence type="ECO:0000259" key="5">
    <source>
        <dbReference type="PROSITE" id="PS01124"/>
    </source>
</evidence>
<accession>A0A938YEF5</accession>
<dbReference type="InterPro" id="IPR009057">
    <property type="entry name" value="Homeodomain-like_sf"/>
</dbReference>
<keyword evidence="1" id="KW-0805">Transcription regulation</keyword>
<dbReference type="Pfam" id="PF20240">
    <property type="entry name" value="DUF6597"/>
    <property type="match status" value="1"/>
</dbReference>
<dbReference type="EMBL" id="JAERWK010000008">
    <property type="protein sequence ID" value="MBM9466912.1"/>
    <property type="molecule type" value="Genomic_DNA"/>
</dbReference>
<feature type="domain" description="HTH araC/xylS-type" evidence="5">
    <location>
        <begin position="155"/>
        <end position="256"/>
    </location>
</feature>
<evidence type="ECO:0000256" key="3">
    <source>
        <dbReference type="ARBA" id="ARBA00023163"/>
    </source>
</evidence>
<evidence type="ECO:0000256" key="2">
    <source>
        <dbReference type="ARBA" id="ARBA00023125"/>
    </source>
</evidence>
<feature type="region of interest" description="Disordered" evidence="4">
    <location>
        <begin position="274"/>
        <end position="293"/>
    </location>
</feature>
<dbReference type="Gene3D" id="1.10.10.60">
    <property type="entry name" value="Homeodomain-like"/>
    <property type="match status" value="1"/>
</dbReference>
<dbReference type="Proteomes" id="UP000663792">
    <property type="component" value="Unassembled WGS sequence"/>
</dbReference>
<dbReference type="SUPFAM" id="SSF46689">
    <property type="entry name" value="Homeodomain-like"/>
    <property type="match status" value="1"/>
</dbReference>
<reference evidence="6" key="1">
    <citation type="submission" date="2021-01" db="EMBL/GenBank/DDBJ databases">
        <title>YIM 132084 draft genome.</title>
        <authorList>
            <person name="An D."/>
        </authorList>
    </citation>
    <scope>NUCLEOTIDE SEQUENCE</scope>
    <source>
        <strain evidence="6">YIM 132084</strain>
    </source>
</reference>
<evidence type="ECO:0000256" key="1">
    <source>
        <dbReference type="ARBA" id="ARBA00023015"/>
    </source>
</evidence>
<name>A0A938YEF5_9ACTN</name>
<dbReference type="AlphaFoldDB" id="A0A938YEF5"/>
<evidence type="ECO:0000313" key="7">
    <source>
        <dbReference type="Proteomes" id="UP000663792"/>
    </source>
</evidence>
<gene>
    <name evidence="6" type="ORF">JL106_06400</name>
</gene>
<protein>
    <submittedName>
        <fullName evidence="6">Helix-turn-helix transcriptional regulator</fullName>
    </submittedName>
</protein>
<keyword evidence="3" id="KW-0804">Transcription</keyword>
<dbReference type="InterPro" id="IPR018060">
    <property type="entry name" value="HTH_AraC"/>
</dbReference>
<dbReference type="GO" id="GO:0043565">
    <property type="term" value="F:sequence-specific DNA binding"/>
    <property type="evidence" value="ECO:0007669"/>
    <property type="project" value="InterPro"/>
</dbReference>